<keyword evidence="3" id="KW-1185">Reference proteome</keyword>
<dbReference type="EMBL" id="SACJ01000001">
    <property type="protein sequence ID" value="RVT79667.1"/>
    <property type="molecule type" value="Genomic_DNA"/>
</dbReference>
<dbReference type="OrthoDB" id="1100674at2"/>
<organism evidence="2 3">
    <name type="scientific">Flavobacterium sufflavum</name>
    <dbReference type="NCBI Taxonomy" id="1921138"/>
    <lineage>
        <taxon>Bacteria</taxon>
        <taxon>Pseudomonadati</taxon>
        <taxon>Bacteroidota</taxon>
        <taxon>Flavobacteriia</taxon>
        <taxon>Flavobacteriales</taxon>
        <taxon>Flavobacteriaceae</taxon>
        <taxon>Flavobacterium</taxon>
    </lineage>
</organism>
<evidence type="ECO:0008006" key="4">
    <source>
        <dbReference type="Google" id="ProtNLM"/>
    </source>
</evidence>
<reference evidence="2 3" key="1">
    <citation type="submission" date="2019-01" db="EMBL/GenBank/DDBJ databases">
        <authorList>
            <person name="Chen W.-M."/>
        </authorList>
    </citation>
    <scope>NUCLEOTIDE SEQUENCE [LARGE SCALE GENOMIC DNA]</scope>
    <source>
        <strain evidence="2 3">BBQ-12</strain>
    </source>
</reference>
<name>A0A437L2Y1_9FLAO</name>
<sequence length="123" mass="13435">MMFAAALLMLVSVTVKAQDKKTDFFVGKWECLTVGTPGGDGKSTIILKRNAEGKLTGSLIAMTSSGSDNVFSRVDEKEKSVTVYFKANGYDVYIYLEKVDDNHLTGSTMDMFDTTATRVVEKG</sequence>
<accession>A0A437L2Y1</accession>
<evidence type="ECO:0000313" key="3">
    <source>
        <dbReference type="Proteomes" id="UP000285211"/>
    </source>
</evidence>
<dbReference type="Proteomes" id="UP000285211">
    <property type="component" value="Unassembled WGS sequence"/>
</dbReference>
<protein>
    <recommendedName>
        <fullName evidence="4">Lipocalin-like domain-containing protein</fullName>
    </recommendedName>
</protein>
<comment type="caution">
    <text evidence="2">The sequence shown here is derived from an EMBL/GenBank/DDBJ whole genome shotgun (WGS) entry which is preliminary data.</text>
</comment>
<evidence type="ECO:0000256" key="1">
    <source>
        <dbReference type="SAM" id="SignalP"/>
    </source>
</evidence>
<feature type="chain" id="PRO_5019318644" description="Lipocalin-like domain-containing protein" evidence="1">
    <location>
        <begin position="18"/>
        <end position="123"/>
    </location>
</feature>
<dbReference type="AlphaFoldDB" id="A0A437L2Y1"/>
<feature type="signal peptide" evidence="1">
    <location>
        <begin position="1"/>
        <end position="17"/>
    </location>
</feature>
<dbReference type="RefSeq" id="WP_128192986.1">
    <property type="nucleotide sequence ID" value="NZ_SACJ01000001.1"/>
</dbReference>
<evidence type="ECO:0000313" key="2">
    <source>
        <dbReference type="EMBL" id="RVT79667.1"/>
    </source>
</evidence>
<proteinExistence type="predicted"/>
<gene>
    <name evidence="2" type="ORF">EOD40_00720</name>
</gene>
<keyword evidence="1" id="KW-0732">Signal</keyword>